<proteinExistence type="predicted"/>
<dbReference type="Pfam" id="PF06580">
    <property type="entry name" value="His_kinase"/>
    <property type="match status" value="1"/>
</dbReference>
<keyword evidence="4" id="KW-1185">Reference proteome</keyword>
<dbReference type="InterPro" id="IPR036890">
    <property type="entry name" value="HATPase_C_sf"/>
</dbReference>
<feature type="domain" description="Signal transduction histidine kinase internal region" evidence="2">
    <location>
        <begin position="152"/>
        <end position="229"/>
    </location>
</feature>
<dbReference type="InterPro" id="IPR036705">
    <property type="entry name" value="Ribosyl_crysJ1_sf"/>
</dbReference>
<comment type="caution">
    <text evidence="3">The sequence shown here is derived from an EMBL/GenBank/DDBJ whole genome shotgun (WGS) entry which is preliminary data.</text>
</comment>
<dbReference type="GO" id="GO:0000155">
    <property type="term" value="F:phosphorelay sensor kinase activity"/>
    <property type="evidence" value="ECO:0007669"/>
    <property type="project" value="InterPro"/>
</dbReference>
<keyword evidence="1" id="KW-1133">Transmembrane helix</keyword>
<feature type="transmembrane region" description="Helical" evidence="1">
    <location>
        <begin position="122"/>
        <end position="140"/>
    </location>
</feature>
<protein>
    <submittedName>
        <fullName evidence="3">Alginate biosynthesis protein</fullName>
    </submittedName>
</protein>
<feature type="transmembrane region" description="Helical" evidence="1">
    <location>
        <begin position="45"/>
        <end position="70"/>
    </location>
</feature>
<accession>A0A0N1MWL9</accession>
<dbReference type="GO" id="GO:0016020">
    <property type="term" value="C:membrane"/>
    <property type="evidence" value="ECO:0007669"/>
    <property type="project" value="InterPro"/>
</dbReference>
<dbReference type="PATRIC" id="fig|187330.3.peg.2868"/>
<dbReference type="EMBL" id="LHPH01000004">
    <property type="protein sequence ID" value="KPH64714.1"/>
    <property type="molecule type" value="Genomic_DNA"/>
</dbReference>
<evidence type="ECO:0000259" key="2">
    <source>
        <dbReference type="Pfam" id="PF06580"/>
    </source>
</evidence>
<name>A0A0N1MWL9_9GAMM</name>
<sequence length="346" mass="38944">MSKQLQPNVLLFAALFKERGVLATLVVGQVIATILAFAPATADAIWIRLGAISLFLHLTFLFSLTWLYLLRKRLQRLNQTPQLCALMASLLLTTALFSLLFTEFTNDYIALQNPYEFLLKNLLMVFLVAALFIQFLIIHYEKEQQTNALARAELDALQARIRPHFLYNSLNTAAELTHYDPLAAEQAILALAALSQAAMKVGKSTLLEDEINLTKQYIALETWRFSERLQVNWHIPQQLPALKIPCLTLQPLIENAVCHGVEPSVTGAVINIELLLSTQSLTILVSNPIFEGVNKRPGNGMALENIRQRLDIYYQGKGKLVVTTRNDTFRVKLVLPRHVLDLKGFP</sequence>
<dbReference type="SUPFAM" id="SSF101478">
    <property type="entry name" value="ADP-ribosylglycohydrolase"/>
    <property type="match status" value="1"/>
</dbReference>
<reference evidence="3 4" key="1">
    <citation type="submission" date="2015-08" db="EMBL/GenBank/DDBJ databases">
        <title>Draft Genome Sequence of Pseudoalteromonas porphyrae UCD-SED14.</title>
        <authorList>
            <person name="Coil D.A."/>
            <person name="Jospin G."/>
            <person name="Lee R.D."/>
            <person name="Eisen J.A."/>
        </authorList>
    </citation>
    <scope>NUCLEOTIDE SEQUENCE [LARGE SCALE GENOMIC DNA]</scope>
    <source>
        <strain evidence="3 4">UCD-SED14</strain>
    </source>
</reference>
<keyword evidence="1" id="KW-0472">Membrane</keyword>
<dbReference type="Proteomes" id="UP000037848">
    <property type="component" value="Unassembled WGS sequence"/>
</dbReference>
<feature type="transmembrane region" description="Helical" evidence="1">
    <location>
        <begin position="21"/>
        <end position="39"/>
    </location>
</feature>
<organism evidence="3 4">
    <name type="scientific">Pseudoalteromonas porphyrae</name>
    <dbReference type="NCBI Taxonomy" id="187330"/>
    <lineage>
        <taxon>Bacteria</taxon>
        <taxon>Pseudomonadati</taxon>
        <taxon>Pseudomonadota</taxon>
        <taxon>Gammaproteobacteria</taxon>
        <taxon>Alteromonadales</taxon>
        <taxon>Pseudoalteromonadaceae</taxon>
        <taxon>Pseudoalteromonas</taxon>
    </lineage>
</organism>
<dbReference type="InterPro" id="IPR050640">
    <property type="entry name" value="Bact_2-comp_sensor_kinase"/>
</dbReference>
<evidence type="ECO:0000313" key="3">
    <source>
        <dbReference type="EMBL" id="KPH64714.1"/>
    </source>
</evidence>
<dbReference type="InterPro" id="IPR010559">
    <property type="entry name" value="Sig_transdc_His_kin_internal"/>
</dbReference>
<evidence type="ECO:0000313" key="4">
    <source>
        <dbReference type="Proteomes" id="UP000037848"/>
    </source>
</evidence>
<evidence type="ECO:0000256" key="1">
    <source>
        <dbReference type="SAM" id="Phobius"/>
    </source>
</evidence>
<feature type="transmembrane region" description="Helical" evidence="1">
    <location>
        <begin position="82"/>
        <end position="102"/>
    </location>
</feature>
<dbReference type="PANTHER" id="PTHR34220">
    <property type="entry name" value="SENSOR HISTIDINE KINASE YPDA"/>
    <property type="match status" value="1"/>
</dbReference>
<dbReference type="PANTHER" id="PTHR34220:SF7">
    <property type="entry name" value="SENSOR HISTIDINE KINASE YPDA"/>
    <property type="match status" value="1"/>
</dbReference>
<dbReference type="Gene3D" id="3.30.565.10">
    <property type="entry name" value="Histidine kinase-like ATPase, C-terminal domain"/>
    <property type="match status" value="1"/>
</dbReference>
<dbReference type="RefSeq" id="WP_054453315.1">
    <property type="nucleotide sequence ID" value="NZ_LHPH01000004.1"/>
</dbReference>
<dbReference type="AlphaFoldDB" id="A0A0N1MWL9"/>
<keyword evidence="1" id="KW-0812">Transmembrane</keyword>
<dbReference type="STRING" id="187330.AMS58_11270"/>
<dbReference type="OrthoDB" id="2514702at2"/>
<gene>
    <name evidence="3" type="ORF">ADS77_05480</name>
</gene>